<evidence type="ECO:0000256" key="1">
    <source>
        <dbReference type="ARBA" id="ARBA00004141"/>
    </source>
</evidence>
<comment type="similarity">
    <text evidence="2">Belongs to the ABC transporter superfamily. ABCB family. Multidrug resistance exporter (TC 3.A.1.201) subfamily.</text>
</comment>
<dbReference type="InterPro" id="IPR027417">
    <property type="entry name" value="P-loop_NTPase"/>
</dbReference>
<sequence length="626" mass="67566">MASVMMEKEAIELGDATAALQQNPSPDANPSQEKRSSFKDYIRVSHYGRPIDYLLGSIGILAAIGSGVAFAMVNLIIGDFISIITGFTASGSAPAGFMSQVSKSALYFVYIAIARFVCTYIYSSLLTYTALNITRNLQYEYLKSALGQEVGYFDQGAGVSISMQATSNGKLIQSGISEKLGQVFQAIATLFACFIIAFISQWKLTLILMSIVPALLIIVGIVGGLDATIETKILKIYGQAGSFAETVFASIRATKAFGLGPRMTSEYSKILDEARVLGDKKNALYSFLFGGEYFVIFAGMSLAFWQGISMLARGEVAKIGTIFTVLFSVILAASALNTVAPHMVTFGRAATAAGELFELIDRQSRINPFDDSGDKPTTTTGSLELRDIVFSYPSRPDTRVLNGYSLSVPAGKVTALVGSSGSGKSTIIGLLERWYVPTSGSIKFDGKNIEDLNLKWLRTNLRLVQQEPVLFNGTVFENICYGLIGTAWEHESSDEKLRRVQIAAQTAFAGDFIQALPQGYDTRIGERGGLLSGGQKQRIAIARSLISEPKVLLLDEATSALDPYAESVVQKALDAASKNRTTIVIAHKLKTIQNADNIVVMDRGSIVEQGRHSDLVARGGTYARLL</sequence>
<feature type="transmembrane region" description="Helical" evidence="8">
    <location>
        <begin position="107"/>
        <end position="131"/>
    </location>
</feature>
<dbReference type="GO" id="GO:0005524">
    <property type="term" value="F:ATP binding"/>
    <property type="evidence" value="ECO:0007669"/>
    <property type="project" value="UniProtKB-KW"/>
</dbReference>
<comment type="caution">
    <text evidence="11">The sequence shown here is derived from an EMBL/GenBank/DDBJ whole genome shotgun (WGS) entry which is preliminary data.</text>
</comment>
<dbReference type="Pfam" id="PF00664">
    <property type="entry name" value="ABC_membrane"/>
    <property type="match status" value="1"/>
</dbReference>
<evidence type="ECO:0000256" key="3">
    <source>
        <dbReference type="ARBA" id="ARBA00022692"/>
    </source>
</evidence>
<dbReference type="InterPro" id="IPR011527">
    <property type="entry name" value="ABC1_TM_dom"/>
</dbReference>
<evidence type="ECO:0000256" key="7">
    <source>
        <dbReference type="ARBA" id="ARBA00023136"/>
    </source>
</evidence>
<dbReference type="GO" id="GO:0015421">
    <property type="term" value="F:ABC-type oligopeptide transporter activity"/>
    <property type="evidence" value="ECO:0007669"/>
    <property type="project" value="TreeGrafter"/>
</dbReference>
<evidence type="ECO:0000259" key="10">
    <source>
        <dbReference type="PROSITE" id="PS50929"/>
    </source>
</evidence>
<evidence type="ECO:0000256" key="5">
    <source>
        <dbReference type="ARBA" id="ARBA00022840"/>
    </source>
</evidence>
<dbReference type="AlphaFoldDB" id="A0AAE8MMA8"/>
<dbReference type="PROSITE" id="PS50929">
    <property type="entry name" value="ABC_TM1F"/>
    <property type="match status" value="1"/>
</dbReference>
<feature type="transmembrane region" description="Helical" evidence="8">
    <location>
        <begin position="283"/>
        <end position="305"/>
    </location>
</feature>
<proteinExistence type="inferred from homology"/>
<dbReference type="PROSITE" id="PS00211">
    <property type="entry name" value="ABC_TRANSPORTER_1"/>
    <property type="match status" value="1"/>
</dbReference>
<dbReference type="PANTHER" id="PTHR43394">
    <property type="entry name" value="ATP-DEPENDENT PERMEASE MDL1, MITOCHONDRIAL"/>
    <property type="match status" value="1"/>
</dbReference>
<keyword evidence="3 8" id="KW-0812">Transmembrane</keyword>
<dbReference type="SUPFAM" id="SSF90123">
    <property type="entry name" value="ABC transporter transmembrane region"/>
    <property type="match status" value="1"/>
</dbReference>
<dbReference type="FunFam" id="3.40.50.300:FF:000251">
    <property type="entry name" value="ABC transporter B family member 19"/>
    <property type="match status" value="1"/>
</dbReference>
<comment type="subcellular location">
    <subcellularLocation>
        <location evidence="1">Membrane</location>
        <topology evidence="1">Multi-pass membrane protein</topology>
    </subcellularLocation>
</comment>
<dbReference type="PANTHER" id="PTHR43394:SF1">
    <property type="entry name" value="ATP-BINDING CASSETTE SUB-FAMILY B MEMBER 10, MITOCHONDRIAL"/>
    <property type="match status" value="1"/>
</dbReference>
<gene>
    <name evidence="11" type="ORF">FTOL_13264</name>
</gene>
<keyword evidence="4" id="KW-0547">Nucleotide-binding</keyword>
<evidence type="ECO:0000256" key="2">
    <source>
        <dbReference type="ARBA" id="ARBA00007577"/>
    </source>
</evidence>
<feature type="domain" description="ABC transporter" evidence="9">
    <location>
        <begin position="383"/>
        <end position="626"/>
    </location>
</feature>
<accession>A0AAE8MMA8</accession>
<feature type="transmembrane region" description="Helical" evidence="8">
    <location>
        <begin position="206"/>
        <end position="225"/>
    </location>
</feature>
<dbReference type="InterPro" id="IPR003439">
    <property type="entry name" value="ABC_transporter-like_ATP-bd"/>
</dbReference>
<dbReference type="Gene3D" id="3.40.50.300">
    <property type="entry name" value="P-loop containing nucleotide triphosphate hydrolases"/>
    <property type="match status" value="1"/>
</dbReference>
<evidence type="ECO:0000259" key="9">
    <source>
        <dbReference type="PROSITE" id="PS50893"/>
    </source>
</evidence>
<name>A0AAE8MMA8_9HYPO</name>
<dbReference type="GO" id="GO:0090374">
    <property type="term" value="P:oligopeptide export from mitochondrion"/>
    <property type="evidence" value="ECO:0007669"/>
    <property type="project" value="TreeGrafter"/>
</dbReference>
<dbReference type="SMART" id="SM00382">
    <property type="entry name" value="AAA"/>
    <property type="match status" value="1"/>
</dbReference>
<dbReference type="InterPro" id="IPR039421">
    <property type="entry name" value="Type_1_exporter"/>
</dbReference>
<evidence type="ECO:0000256" key="6">
    <source>
        <dbReference type="ARBA" id="ARBA00022989"/>
    </source>
</evidence>
<organism evidence="11 12">
    <name type="scientific">Fusarium torulosum</name>
    <dbReference type="NCBI Taxonomy" id="33205"/>
    <lineage>
        <taxon>Eukaryota</taxon>
        <taxon>Fungi</taxon>
        <taxon>Dikarya</taxon>
        <taxon>Ascomycota</taxon>
        <taxon>Pezizomycotina</taxon>
        <taxon>Sordariomycetes</taxon>
        <taxon>Hypocreomycetidae</taxon>
        <taxon>Hypocreales</taxon>
        <taxon>Nectriaceae</taxon>
        <taxon>Fusarium</taxon>
    </lineage>
</organism>
<dbReference type="Proteomes" id="UP001187734">
    <property type="component" value="Unassembled WGS sequence"/>
</dbReference>
<dbReference type="SUPFAM" id="SSF52540">
    <property type="entry name" value="P-loop containing nucleoside triphosphate hydrolases"/>
    <property type="match status" value="1"/>
</dbReference>
<dbReference type="Pfam" id="PF00005">
    <property type="entry name" value="ABC_tran"/>
    <property type="match status" value="1"/>
</dbReference>
<dbReference type="EMBL" id="ONZP01000750">
    <property type="protein sequence ID" value="SPJ90383.1"/>
    <property type="molecule type" value="Genomic_DNA"/>
</dbReference>
<dbReference type="PROSITE" id="PS50893">
    <property type="entry name" value="ABC_TRANSPORTER_2"/>
    <property type="match status" value="1"/>
</dbReference>
<feature type="transmembrane region" description="Helical" evidence="8">
    <location>
        <begin position="53"/>
        <end position="77"/>
    </location>
</feature>
<keyword evidence="12" id="KW-1185">Reference proteome</keyword>
<dbReference type="InterPro" id="IPR003593">
    <property type="entry name" value="AAA+_ATPase"/>
</dbReference>
<dbReference type="Gene3D" id="1.20.1560.10">
    <property type="entry name" value="ABC transporter type 1, transmembrane domain"/>
    <property type="match status" value="1"/>
</dbReference>
<evidence type="ECO:0000313" key="12">
    <source>
        <dbReference type="Proteomes" id="UP001187734"/>
    </source>
</evidence>
<feature type="domain" description="ABC transmembrane type-1" evidence="10">
    <location>
        <begin position="58"/>
        <end position="348"/>
    </location>
</feature>
<keyword evidence="7 8" id="KW-0472">Membrane</keyword>
<feature type="transmembrane region" description="Helical" evidence="8">
    <location>
        <begin position="180"/>
        <end position="200"/>
    </location>
</feature>
<keyword evidence="6 8" id="KW-1133">Transmembrane helix</keyword>
<protein>
    <submittedName>
        <fullName evidence="11">Related to ATP-binding cassette multidrug transport protein ATRC</fullName>
    </submittedName>
</protein>
<evidence type="ECO:0000313" key="11">
    <source>
        <dbReference type="EMBL" id="SPJ90383.1"/>
    </source>
</evidence>
<reference evidence="11" key="1">
    <citation type="submission" date="2018-03" db="EMBL/GenBank/DDBJ databases">
        <authorList>
            <person name="Guldener U."/>
        </authorList>
    </citation>
    <scope>NUCLEOTIDE SEQUENCE</scope>
</reference>
<evidence type="ECO:0000256" key="8">
    <source>
        <dbReference type="SAM" id="Phobius"/>
    </source>
</evidence>
<feature type="transmembrane region" description="Helical" evidence="8">
    <location>
        <begin position="317"/>
        <end position="339"/>
    </location>
</feature>
<dbReference type="GO" id="GO:0005743">
    <property type="term" value="C:mitochondrial inner membrane"/>
    <property type="evidence" value="ECO:0007669"/>
    <property type="project" value="TreeGrafter"/>
</dbReference>
<dbReference type="GO" id="GO:0016887">
    <property type="term" value="F:ATP hydrolysis activity"/>
    <property type="evidence" value="ECO:0007669"/>
    <property type="project" value="InterPro"/>
</dbReference>
<dbReference type="InterPro" id="IPR036640">
    <property type="entry name" value="ABC1_TM_sf"/>
</dbReference>
<dbReference type="CDD" id="cd18577">
    <property type="entry name" value="ABC_6TM_Pgp_ABCB1_D1_like"/>
    <property type="match status" value="1"/>
</dbReference>
<evidence type="ECO:0000256" key="4">
    <source>
        <dbReference type="ARBA" id="ARBA00022741"/>
    </source>
</evidence>
<dbReference type="InterPro" id="IPR017871">
    <property type="entry name" value="ABC_transporter-like_CS"/>
</dbReference>
<keyword evidence="5 11" id="KW-0067">ATP-binding</keyword>